<proteinExistence type="predicted"/>
<evidence type="ECO:0000313" key="4">
    <source>
        <dbReference type="Proteomes" id="UP001153636"/>
    </source>
</evidence>
<reference evidence="3" key="1">
    <citation type="submission" date="2022-01" db="EMBL/GenBank/DDBJ databases">
        <authorList>
            <person name="King R."/>
        </authorList>
    </citation>
    <scope>NUCLEOTIDE SEQUENCE</scope>
</reference>
<evidence type="ECO:0000256" key="1">
    <source>
        <dbReference type="SAM" id="MobiDB-lite"/>
    </source>
</evidence>
<dbReference type="OrthoDB" id="6780607at2759"/>
<name>A0A9P0GBS1_9CUCU</name>
<feature type="domain" description="DUF8207" evidence="2">
    <location>
        <begin position="166"/>
        <end position="262"/>
    </location>
</feature>
<evidence type="ECO:0000313" key="3">
    <source>
        <dbReference type="EMBL" id="CAH1107448.1"/>
    </source>
</evidence>
<dbReference type="InterPro" id="IPR058520">
    <property type="entry name" value="DUF8207"/>
</dbReference>
<feature type="region of interest" description="Disordered" evidence="1">
    <location>
        <begin position="104"/>
        <end position="138"/>
    </location>
</feature>
<dbReference type="Proteomes" id="UP001153636">
    <property type="component" value="Chromosome 21"/>
</dbReference>
<dbReference type="AlphaFoldDB" id="A0A9P0GBS1"/>
<feature type="compositionally biased region" description="Acidic residues" evidence="1">
    <location>
        <begin position="114"/>
        <end position="123"/>
    </location>
</feature>
<organism evidence="3 4">
    <name type="scientific">Psylliodes chrysocephalus</name>
    <dbReference type="NCBI Taxonomy" id="3402493"/>
    <lineage>
        <taxon>Eukaryota</taxon>
        <taxon>Metazoa</taxon>
        <taxon>Ecdysozoa</taxon>
        <taxon>Arthropoda</taxon>
        <taxon>Hexapoda</taxon>
        <taxon>Insecta</taxon>
        <taxon>Pterygota</taxon>
        <taxon>Neoptera</taxon>
        <taxon>Endopterygota</taxon>
        <taxon>Coleoptera</taxon>
        <taxon>Polyphaga</taxon>
        <taxon>Cucujiformia</taxon>
        <taxon>Chrysomeloidea</taxon>
        <taxon>Chrysomelidae</taxon>
        <taxon>Galerucinae</taxon>
        <taxon>Alticini</taxon>
        <taxon>Psylliodes</taxon>
    </lineage>
</organism>
<keyword evidence="4" id="KW-1185">Reference proteome</keyword>
<gene>
    <name evidence="3" type="ORF">PSYICH_LOCUS8031</name>
</gene>
<accession>A0A9P0GBS1</accession>
<sequence length="328" mass="37872">MMSDDRVAIATRKRKIAELARGIRKKYLLFKLGRSEEDESINKLFKPLSDPLKEIVQSSKILNESVGRIKKEEPLFTPKKTPSTPSRIPQIIRKLKEKEETPFLSLEEIARDDGDGDDDDDDDNQRSREGQQEASFSEQVMDEYLEQYPVMSHPYIKAHWSYSPIIDDLYGPTYDPPSSKWFLGTKEIDFDKKTGYIKIEGKQVRGTPGLYQLIFYRDPDDYNDEDLAAYKGLLKLTDNYLKKDGNLKGTARNKWTHILKFIVERKMPPSGSGLTYNEKPIEYVYWDDPNELVDRLKLLIASKDAGNTSHDNEIVAIINELKEANIIR</sequence>
<dbReference type="Pfam" id="PF26634">
    <property type="entry name" value="DUF8207"/>
    <property type="match status" value="1"/>
</dbReference>
<protein>
    <recommendedName>
        <fullName evidence="2">DUF8207 domain-containing protein</fullName>
    </recommendedName>
</protein>
<dbReference type="EMBL" id="OV651833">
    <property type="protein sequence ID" value="CAH1107448.1"/>
    <property type="molecule type" value="Genomic_DNA"/>
</dbReference>
<dbReference type="PANTHER" id="PTHR35374:SF1">
    <property type="entry name" value="PROTEIN KINASE DOMAIN-CONTAINING PROTEIN"/>
    <property type="match status" value="1"/>
</dbReference>
<dbReference type="PANTHER" id="PTHR35374">
    <property type="entry name" value="CYCLIN-DEPENDENT KINASE 11A-LIKE"/>
    <property type="match status" value="1"/>
</dbReference>
<evidence type="ECO:0000259" key="2">
    <source>
        <dbReference type="Pfam" id="PF26634"/>
    </source>
</evidence>